<reference evidence="1" key="1">
    <citation type="journal article" date="2021" name="Proc. Natl. Acad. Sci. U.S.A.">
        <title>A Catalog of Tens of Thousands of Viruses from Human Metagenomes Reveals Hidden Associations with Chronic Diseases.</title>
        <authorList>
            <person name="Tisza M.J."/>
            <person name="Buck C.B."/>
        </authorList>
    </citation>
    <scope>NUCLEOTIDE SEQUENCE</scope>
    <source>
        <strain evidence="1">CtLdn10</strain>
    </source>
</reference>
<evidence type="ECO:0000313" key="1">
    <source>
        <dbReference type="EMBL" id="DAF53169.1"/>
    </source>
</evidence>
<name>A0A8S5SQ93_9CAUD</name>
<sequence>MSDVLTWRSTTKSNENFNLKVGRKKDTLIYS</sequence>
<protein>
    <submittedName>
        <fullName evidence="1">Uncharacterized protein</fullName>
    </submittedName>
</protein>
<proteinExistence type="predicted"/>
<dbReference type="EMBL" id="BK032647">
    <property type="protein sequence ID" value="DAF53169.1"/>
    <property type="molecule type" value="Genomic_DNA"/>
</dbReference>
<accession>A0A8S5SQ93</accession>
<organism evidence="1">
    <name type="scientific">Siphoviridae sp. ctLdn10</name>
    <dbReference type="NCBI Taxonomy" id="2827847"/>
    <lineage>
        <taxon>Viruses</taxon>
        <taxon>Duplodnaviria</taxon>
        <taxon>Heunggongvirae</taxon>
        <taxon>Uroviricota</taxon>
        <taxon>Caudoviricetes</taxon>
    </lineage>
</organism>